<dbReference type="RefSeq" id="WP_119926931.1">
    <property type="nucleotide sequence ID" value="NZ_QZEY01000004.1"/>
</dbReference>
<comment type="caution">
    <text evidence="6">The sequence shown here is derived from an EMBL/GenBank/DDBJ whole genome shotgun (WGS) entry which is preliminary data.</text>
</comment>
<dbReference type="InterPro" id="IPR009057">
    <property type="entry name" value="Homeodomain-like_sf"/>
</dbReference>
<dbReference type="EMBL" id="QZEY01000004">
    <property type="protein sequence ID" value="RJL32683.1"/>
    <property type="molecule type" value="Genomic_DNA"/>
</dbReference>
<evidence type="ECO:0000313" key="6">
    <source>
        <dbReference type="EMBL" id="RJL32683.1"/>
    </source>
</evidence>
<protein>
    <submittedName>
        <fullName evidence="6">TetR/AcrR family transcriptional regulator</fullName>
    </submittedName>
</protein>
<dbReference type="InterPro" id="IPR036271">
    <property type="entry name" value="Tet_transcr_reg_TetR-rel_C_sf"/>
</dbReference>
<dbReference type="Pfam" id="PF00440">
    <property type="entry name" value="TetR_N"/>
    <property type="match status" value="1"/>
</dbReference>
<evidence type="ECO:0000313" key="7">
    <source>
        <dbReference type="Proteomes" id="UP000265768"/>
    </source>
</evidence>
<reference evidence="6 7" key="1">
    <citation type="submission" date="2018-09" db="EMBL/GenBank/DDBJ databases">
        <title>YIM 75507 draft genome.</title>
        <authorList>
            <person name="Tang S."/>
            <person name="Feng Y."/>
        </authorList>
    </citation>
    <scope>NUCLEOTIDE SEQUENCE [LARGE SCALE GENOMIC DNA]</scope>
    <source>
        <strain evidence="6 7">YIM 75507</strain>
    </source>
</reference>
<dbReference type="Proteomes" id="UP000265768">
    <property type="component" value="Unassembled WGS sequence"/>
</dbReference>
<dbReference type="PROSITE" id="PS50977">
    <property type="entry name" value="HTH_TETR_2"/>
    <property type="match status" value="1"/>
</dbReference>
<keyword evidence="7" id="KW-1185">Reference proteome</keyword>
<keyword evidence="3" id="KW-0804">Transcription</keyword>
<keyword evidence="1" id="KW-0805">Transcription regulation</keyword>
<accession>A0A3A4ATH2</accession>
<keyword evidence="2 4" id="KW-0238">DNA-binding</keyword>
<evidence type="ECO:0000259" key="5">
    <source>
        <dbReference type="PROSITE" id="PS50977"/>
    </source>
</evidence>
<evidence type="ECO:0000256" key="4">
    <source>
        <dbReference type="PROSITE-ProRule" id="PRU00335"/>
    </source>
</evidence>
<name>A0A3A4ATH2_9ACTN</name>
<feature type="DNA-binding region" description="H-T-H motif" evidence="4">
    <location>
        <begin position="24"/>
        <end position="43"/>
    </location>
</feature>
<evidence type="ECO:0000256" key="3">
    <source>
        <dbReference type="ARBA" id="ARBA00023163"/>
    </source>
</evidence>
<proteinExistence type="predicted"/>
<dbReference type="GO" id="GO:0000976">
    <property type="term" value="F:transcription cis-regulatory region binding"/>
    <property type="evidence" value="ECO:0007669"/>
    <property type="project" value="TreeGrafter"/>
</dbReference>
<dbReference type="InterPro" id="IPR050109">
    <property type="entry name" value="HTH-type_TetR-like_transc_reg"/>
</dbReference>
<feature type="domain" description="HTH tetR-type" evidence="5">
    <location>
        <begin position="1"/>
        <end position="61"/>
    </location>
</feature>
<dbReference type="PANTHER" id="PTHR30055:SF238">
    <property type="entry name" value="MYCOFACTOCIN BIOSYNTHESIS TRANSCRIPTIONAL REGULATOR MFTR-RELATED"/>
    <property type="match status" value="1"/>
</dbReference>
<dbReference type="PANTHER" id="PTHR30055">
    <property type="entry name" value="HTH-TYPE TRANSCRIPTIONAL REGULATOR RUTR"/>
    <property type="match status" value="1"/>
</dbReference>
<dbReference type="OrthoDB" id="5068503at2"/>
<dbReference type="SUPFAM" id="SSF46689">
    <property type="entry name" value="Homeodomain-like"/>
    <property type="match status" value="1"/>
</dbReference>
<dbReference type="Gene3D" id="1.10.357.10">
    <property type="entry name" value="Tetracycline Repressor, domain 2"/>
    <property type="match status" value="1"/>
</dbReference>
<dbReference type="GO" id="GO:0003700">
    <property type="term" value="F:DNA-binding transcription factor activity"/>
    <property type="evidence" value="ECO:0007669"/>
    <property type="project" value="TreeGrafter"/>
</dbReference>
<dbReference type="InterPro" id="IPR001647">
    <property type="entry name" value="HTH_TetR"/>
</dbReference>
<dbReference type="AlphaFoldDB" id="A0A3A4ATH2"/>
<dbReference type="SUPFAM" id="SSF48498">
    <property type="entry name" value="Tetracyclin repressor-like, C-terminal domain"/>
    <property type="match status" value="1"/>
</dbReference>
<evidence type="ECO:0000256" key="2">
    <source>
        <dbReference type="ARBA" id="ARBA00023125"/>
    </source>
</evidence>
<evidence type="ECO:0000256" key="1">
    <source>
        <dbReference type="ARBA" id="ARBA00023015"/>
    </source>
</evidence>
<organism evidence="6 7">
    <name type="scientific">Bailinhaonella thermotolerans</name>
    <dbReference type="NCBI Taxonomy" id="1070861"/>
    <lineage>
        <taxon>Bacteria</taxon>
        <taxon>Bacillati</taxon>
        <taxon>Actinomycetota</taxon>
        <taxon>Actinomycetes</taxon>
        <taxon>Streptosporangiales</taxon>
        <taxon>Streptosporangiaceae</taxon>
        <taxon>Bailinhaonella</taxon>
    </lineage>
</organism>
<dbReference type="PRINTS" id="PR00455">
    <property type="entry name" value="HTHTETR"/>
</dbReference>
<gene>
    <name evidence="6" type="ORF">D5H75_14410</name>
</gene>
<sequence>MSTRDRILDAAADVMRTLGLARATTKEIARVAGFSEATLYKHFRDKEDLFLHVLKERLPALAPVMRRLAESAGAGTVEGNLAELALRAIEFYLQTVPMAASLFSDPRLLAGHREGLARHNAGPHHSAEGLAAYLRAERELGRVAADADVEAVARLLLGGCLQHAFWTYFTDAQEPPETAATRLAHAAARALT</sequence>